<gene>
    <name evidence="5" type="ORF">LOTGIDRAFT_155465</name>
</gene>
<dbReference type="InterPro" id="IPR011009">
    <property type="entry name" value="Kinase-like_dom_sf"/>
</dbReference>
<feature type="compositionally biased region" description="Polar residues" evidence="3">
    <location>
        <begin position="484"/>
        <end position="498"/>
    </location>
</feature>
<sequence length="572" mass="65169">MKNTGTSTNTAPNISRPSEVFYNKLTPALKDKGIDTLDNRKEWPLNILVKVLQELMEETPADLLARELWCSSTGASEWWLMTKTYSRSVAVMSMIGYIIGLGDRHLDNVLVDLATGEVVHIDYNVCFEKGKGLRVPERVPFRMTPNIQTALGLTGVESMQSLSSEESLVLASEEKYFQHEESIAQRLRWAAGANPNLNLILIQFEETSQHRKTMLAEERKRCTDIINWCQGILHFEASRTRTSEAISSDNNFHTLIKRCMECCVLMETCNSYVTPLELQLVEKKPLKKDGKVDNKWLEECLEVIDVSTTENKTKHDKMLAQFKTQKISCQDKVNDIKAILSSHHKLMSDIRSILKSLAKQEETEYGEVITEGGIRQYLVQYKTFSESLSLVLKGIIQDEEDRENMKQSRVVMTELLTEIPQIYDNLIDLAPPLITLVDKDICEFILRFLFKCVGSVCIATKKIKESDGVASPGRKPSSFYKDTVASTPPNSSQNIPSKLQSTPVVKKDKIARDPRTGKAIQERNTYAVGVWRRVKMKLDGRDPDINKRLSVAEQVYTNYYQFRNSYLRLIML</sequence>
<dbReference type="KEGG" id="lgi:LOTGIDRAFT_155465"/>
<evidence type="ECO:0000256" key="2">
    <source>
        <dbReference type="ARBA" id="ARBA00022777"/>
    </source>
</evidence>
<dbReference type="Gene3D" id="1.10.1070.11">
    <property type="entry name" value="Phosphatidylinositol 3-/4-kinase, catalytic domain"/>
    <property type="match status" value="1"/>
</dbReference>
<evidence type="ECO:0000313" key="6">
    <source>
        <dbReference type="Proteomes" id="UP000030746"/>
    </source>
</evidence>
<dbReference type="GO" id="GO:0005634">
    <property type="term" value="C:nucleus"/>
    <property type="evidence" value="ECO:0007669"/>
    <property type="project" value="TreeGrafter"/>
</dbReference>
<name>V3ZNT2_LOTGI</name>
<dbReference type="InterPro" id="IPR050517">
    <property type="entry name" value="DDR_Repair_Kinase"/>
</dbReference>
<dbReference type="GeneID" id="20236716"/>
<dbReference type="HOGENOM" id="CLU_476752_0_0_1"/>
<evidence type="ECO:0000313" key="5">
    <source>
        <dbReference type="EMBL" id="ESO84140.1"/>
    </source>
</evidence>
<dbReference type="InterPro" id="IPR018936">
    <property type="entry name" value="PI3/4_kinase_CS"/>
</dbReference>
<dbReference type="PROSITE" id="PS00916">
    <property type="entry name" value="PI3_4_KINASE_2"/>
    <property type="match status" value="1"/>
</dbReference>
<keyword evidence="2" id="KW-0418">Kinase</keyword>
<keyword evidence="6" id="KW-1185">Reference proteome</keyword>
<dbReference type="PANTHER" id="PTHR11139">
    <property type="entry name" value="ATAXIA TELANGIECTASIA MUTATED ATM -RELATED"/>
    <property type="match status" value="1"/>
</dbReference>
<dbReference type="STRING" id="225164.V3ZNT2"/>
<dbReference type="AlphaFoldDB" id="V3ZNT2"/>
<dbReference type="CTD" id="20236716"/>
<dbReference type="GO" id="GO:0000184">
    <property type="term" value="P:nuclear-transcribed mRNA catabolic process, nonsense-mediated decay"/>
    <property type="evidence" value="ECO:0007669"/>
    <property type="project" value="TreeGrafter"/>
</dbReference>
<feature type="domain" description="PI3K/PI4K catalytic" evidence="4">
    <location>
        <begin position="1"/>
        <end position="247"/>
    </location>
</feature>
<dbReference type="Proteomes" id="UP000030746">
    <property type="component" value="Unassembled WGS sequence"/>
</dbReference>
<dbReference type="Pfam" id="PF00454">
    <property type="entry name" value="PI3_PI4_kinase"/>
    <property type="match status" value="1"/>
</dbReference>
<reference evidence="5 6" key="1">
    <citation type="journal article" date="2013" name="Nature">
        <title>Insights into bilaterian evolution from three spiralian genomes.</title>
        <authorList>
            <person name="Simakov O."/>
            <person name="Marletaz F."/>
            <person name="Cho S.J."/>
            <person name="Edsinger-Gonzales E."/>
            <person name="Havlak P."/>
            <person name="Hellsten U."/>
            <person name="Kuo D.H."/>
            <person name="Larsson T."/>
            <person name="Lv J."/>
            <person name="Arendt D."/>
            <person name="Savage R."/>
            <person name="Osoegawa K."/>
            <person name="de Jong P."/>
            <person name="Grimwood J."/>
            <person name="Chapman J.A."/>
            <person name="Shapiro H."/>
            <person name="Aerts A."/>
            <person name="Otillar R.P."/>
            <person name="Terry A.Y."/>
            <person name="Boore J.L."/>
            <person name="Grigoriev I.V."/>
            <person name="Lindberg D.R."/>
            <person name="Seaver E.C."/>
            <person name="Weisblat D.A."/>
            <person name="Putnam N.H."/>
            <person name="Rokhsar D.S."/>
        </authorList>
    </citation>
    <scope>NUCLEOTIDE SEQUENCE [LARGE SCALE GENOMIC DNA]</scope>
</reference>
<dbReference type="EMBL" id="KB203566">
    <property type="protein sequence ID" value="ESO84140.1"/>
    <property type="molecule type" value="Genomic_DNA"/>
</dbReference>
<protein>
    <recommendedName>
        <fullName evidence="4">PI3K/PI4K catalytic domain-containing protein</fullName>
    </recommendedName>
</protein>
<evidence type="ECO:0000259" key="4">
    <source>
        <dbReference type="PROSITE" id="PS50290"/>
    </source>
</evidence>
<organism evidence="5 6">
    <name type="scientific">Lottia gigantea</name>
    <name type="common">Giant owl limpet</name>
    <dbReference type="NCBI Taxonomy" id="225164"/>
    <lineage>
        <taxon>Eukaryota</taxon>
        <taxon>Metazoa</taxon>
        <taxon>Spiralia</taxon>
        <taxon>Lophotrochozoa</taxon>
        <taxon>Mollusca</taxon>
        <taxon>Gastropoda</taxon>
        <taxon>Patellogastropoda</taxon>
        <taxon>Lottioidea</taxon>
        <taxon>Lottiidae</taxon>
        <taxon>Lottia</taxon>
    </lineage>
</organism>
<dbReference type="InterPro" id="IPR000403">
    <property type="entry name" value="PI3/4_kinase_cat_dom"/>
</dbReference>
<feature type="region of interest" description="Disordered" evidence="3">
    <location>
        <begin position="467"/>
        <end position="498"/>
    </location>
</feature>
<keyword evidence="1" id="KW-0808">Transferase</keyword>
<accession>V3ZNT2</accession>
<dbReference type="PANTHER" id="PTHR11139:SF71">
    <property type="entry name" value="SERINE_THREONINE-PROTEIN KINASE SMG1"/>
    <property type="match status" value="1"/>
</dbReference>
<evidence type="ECO:0000256" key="3">
    <source>
        <dbReference type="SAM" id="MobiDB-lite"/>
    </source>
</evidence>
<dbReference type="SMART" id="SM00146">
    <property type="entry name" value="PI3Kc"/>
    <property type="match status" value="1"/>
</dbReference>
<dbReference type="InterPro" id="IPR036940">
    <property type="entry name" value="PI3/4_kinase_cat_sf"/>
</dbReference>
<dbReference type="RefSeq" id="XP_009065266.1">
    <property type="nucleotide sequence ID" value="XM_009067018.1"/>
</dbReference>
<dbReference type="OrthoDB" id="10065496at2759"/>
<dbReference type="GO" id="GO:0004674">
    <property type="term" value="F:protein serine/threonine kinase activity"/>
    <property type="evidence" value="ECO:0007669"/>
    <property type="project" value="TreeGrafter"/>
</dbReference>
<evidence type="ECO:0000256" key="1">
    <source>
        <dbReference type="ARBA" id="ARBA00022679"/>
    </source>
</evidence>
<dbReference type="SUPFAM" id="SSF56112">
    <property type="entry name" value="Protein kinase-like (PK-like)"/>
    <property type="match status" value="1"/>
</dbReference>
<dbReference type="PROSITE" id="PS50290">
    <property type="entry name" value="PI3_4_KINASE_3"/>
    <property type="match status" value="1"/>
</dbReference>
<proteinExistence type="predicted"/>